<gene>
    <name evidence="1" type="primary">B</name>
    <name evidence="1" type="ORF">NCTC7922_05997</name>
</gene>
<reference evidence="1 2" key="1">
    <citation type="submission" date="2018-06" db="EMBL/GenBank/DDBJ databases">
        <authorList>
            <consortium name="Pathogen Informatics"/>
            <person name="Doyle S."/>
        </authorList>
    </citation>
    <scope>NUCLEOTIDE SEQUENCE [LARGE SCALE GENOMIC DNA]</scope>
    <source>
        <strain evidence="1 2">NCTC7922</strain>
    </source>
</reference>
<organism evidence="1 2">
    <name type="scientific">Escherichia coli</name>
    <dbReference type="NCBI Taxonomy" id="562"/>
    <lineage>
        <taxon>Bacteria</taxon>
        <taxon>Pseudomonadati</taxon>
        <taxon>Pseudomonadota</taxon>
        <taxon>Gammaproteobacteria</taxon>
        <taxon>Enterobacterales</taxon>
        <taxon>Enterobacteriaceae</taxon>
        <taxon>Escherichia</taxon>
    </lineage>
</organism>
<accession>A0A377DI13</accession>
<evidence type="ECO:0000313" key="2">
    <source>
        <dbReference type="Proteomes" id="UP000254174"/>
    </source>
</evidence>
<dbReference type="EMBL" id="UGFC01000006">
    <property type="protein sequence ID" value="STM20040.1"/>
    <property type="molecule type" value="Genomic_DNA"/>
</dbReference>
<evidence type="ECO:0000313" key="1">
    <source>
        <dbReference type="EMBL" id="STM20040.1"/>
    </source>
</evidence>
<dbReference type="Proteomes" id="UP000254174">
    <property type="component" value="Unassembled WGS sequence"/>
</dbReference>
<protein>
    <submittedName>
        <fullName evidence="1">Head portal protein</fullName>
    </submittedName>
</protein>
<sequence length="31" mass="3483">MAIDGLKEVQEAVMLIEAGLSTYEKECAKRR</sequence>
<dbReference type="AlphaFoldDB" id="A0A377DI13"/>
<proteinExistence type="predicted"/>
<name>A0A377DI13_ECOLX</name>